<accession>A0A9P7F1W8</accession>
<feature type="compositionally biased region" description="Low complexity" evidence="1">
    <location>
        <begin position="43"/>
        <end position="66"/>
    </location>
</feature>
<proteinExistence type="predicted"/>
<reference evidence="2" key="1">
    <citation type="journal article" date="2020" name="New Phytol.">
        <title>Comparative genomics reveals dynamic genome evolution in host specialist ectomycorrhizal fungi.</title>
        <authorList>
            <person name="Lofgren L.A."/>
            <person name="Nguyen N.H."/>
            <person name="Vilgalys R."/>
            <person name="Ruytinx J."/>
            <person name="Liao H.L."/>
            <person name="Branco S."/>
            <person name="Kuo A."/>
            <person name="LaButti K."/>
            <person name="Lipzen A."/>
            <person name="Andreopoulos W."/>
            <person name="Pangilinan J."/>
            <person name="Riley R."/>
            <person name="Hundley H."/>
            <person name="Na H."/>
            <person name="Barry K."/>
            <person name="Grigoriev I.V."/>
            <person name="Stajich J.E."/>
            <person name="Kennedy P.G."/>
        </authorList>
    </citation>
    <scope>NUCLEOTIDE SEQUENCE</scope>
    <source>
        <strain evidence="2">FC423</strain>
    </source>
</reference>
<sequence length="78" mass="8881">MVWSRFLFFFSAVPSIPHLETRSQHALRVCPLCVRLSQKTSSQPPITRTQTAPPRPRTQAQSGRARPSPPPRKRSFRG</sequence>
<name>A0A9P7F1W8_9AGAM</name>
<dbReference type="AlphaFoldDB" id="A0A9P7F1W8"/>
<comment type="caution">
    <text evidence="2">The sequence shown here is derived from an EMBL/GenBank/DDBJ whole genome shotgun (WGS) entry which is preliminary data.</text>
</comment>
<feature type="region of interest" description="Disordered" evidence="1">
    <location>
        <begin position="38"/>
        <end position="78"/>
    </location>
</feature>
<protein>
    <submittedName>
        <fullName evidence="2">Uncharacterized protein</fullName>
    </submittedName>
</protein>
<dbReference type="RefSeq" id="XP_041289908.1">
    <property type="nucleotide sequence ID" value="XM_041438144.1"/>
</dbReference>
<dbReference type="OrthoDB" id="10507216at2759"/>
<dbReference type="EMBL" id="JABBWM010000050">
    <property type="protein sequence ID" value="KAG2101581.1"/>
    <property type="molecule type" value="Genomic_DNA"/>
</dbReference>
<gene>
    <name evidence="2" type="ORF">F5147DRAFT_708693</name>
</gene>
<evidence type="ECO:0000313" key="2">
    <source>
        <dbReference type="EMBL" id="KAG2101581.1"/>
    </source>
</evidence>
<organism evidence="2 3">
    <name type="scientific">Suillus discolor</name>
    <dbReference type="NCBI Taxonomy" id="1912936"/>
    <lineage>
        <taxon>Eukaryota</taxon>
        <taxon>Fungi</taxon>
        <taxon>Dikarya</taxon>
        <taxon>Basidiomycota</taxon>
        <taxon>Agaricomycotina</taxon>
        <taxon>Agaricomycetes</taxon>
        <taxon>Agaricomycetidae</taxon>
        <taxon>Boletales</taxon>
        <taxon>Suillineae</taxon>
        <taxon>Suillaceae</taxon>
        <taxon>Suillus</taxon>
    </lineage>
</organism>
<evidence type="ECO:0000256" key="1">
    <source>
        <dbReference type="SAM" id="MobiDB-lite"/>
    </source>
</evidence>
<keyword evidence="3" id="KW-1185">Reference proteome</keyword>
<evidence type="ECO:0000313" key="3">
    <source>
        <dbReference type="Proteomes" id="UP000823399"/>
    </source>
</evidence>
<dbReference type="GeneID" id="64700403"/>
<dbReference type="Proteomes" id="UP000823399">
    <property type="component" value="Unassembled WGS sequence"/>
</dbReference>